<dbReference type="EMBL" id="FORF01000001">
    <property type="protein sequence ID" value="SFI33899.1"/>
    <property type="molecule type" value="Genomic_DNA"/>
</dbReference>
<dbReference type="Proteomes" id="UP000242763">
    <property type="component" value="Unassembled WGS sequence"/>
</dbReference>
<evidence type="ECO:0000256" key="1">
    <source>
        <dbReference type="SAM" id="MobiDB-lite"/>
    </source>
</evidence>
<evidence type="ECO:0000313" key="2">
    <source>
        <dbReference type="EMBL" id="SFI33899.1"/>
    </source>
</evidence>
<keyword evidence="3" id="KW-1185">Reference proteome</keyword>
<name>A0A1I3HE32_9HYPH</name>
<feature type="region of interest" description="Disordered" evidence="1">
    <location>
        <begin position="27"/>
        <end position="60"/>
    </location>
</feature>
<dbReference type="AlphaFoldDB" id="A0A1I3HE32"/>
<proteinExistence type="predicted"/>
<feature type="compositionally biased region" description="Basic and acidic residues" evidence="1">
    <location>
        <begin position="39"/>
        <end position="60"/>
    </location>
</feature>
<evidence type="ECO:0000313" key="3">
    <source>
        <dbReference type="Proteomes" id="UP000242763"/>
    </source>
</evidence>
<dbReference type="RefSeq" id="WP_091517507.1">
    <property type="nucleotide sequence ID" value="NZ_FORF01000001.1"/>
</dbReference>
<reference evidence="3" key="1">
    <citation type="submission" date="2016-10" db="EMBL/GenBank/DDBJ databases">
        <authorList>
            <person name="Varghese N."/>
            <person name="Submissions S."/>
        </authorList>
    </citation>
    <scope>NUCLEOTIDE SEQUENCE [LARGE SCALE GENOMIC DNA]</scope>
    <source>
        <strain evidence="3">DSM 21857</strain>
    </source>
</reference>
<sequence>MNPPENQKPPKGDPNDRKKARLAEKLRANLQRRKVQARSRRDGAADSRPEGLLRDNGDEA</sequence>
<gene>
    <name evidence="2" type="ORF">SAMN03080618_00133</name>
</gene>
<protein>
    <submittedName>
        <fullName evidence="2">Uncharacterized protein</fullName>
    </submittedName>
</protein>
<accession>A0A1I3HE32</accession>
<organism evidence="2 3">
    <name type="scientific">Aquamicrobium aerolatum DSM 21857</name>
    <dbReference type="NCBI Taxonomy" id="1121003"/>
    <lineage>
        <taxon>Bacteria</taxon>
        <taxon>Pseudomonadati</taxon>
        <taxon>Pseudomonadota</taxon>
        <taxon>Alphaproteobacteria</taxon>
        <taxon>Hyphomicrobiales</taxon>
        <taxon>Phyllobacteriaceae</taxon>
        <taxon>Aerobium</taxon>
    </lineage>
</organism>